<dbReference type="GeneID" id="62612402"/>
<keyword evidence="2" id="KW-1185">Reference proteome</keyword>
<proteinExistence type="predicted"/>
<evidence type="ECO:0000313" key="2">
    <source>
        <dbReference type="Proteomes" id="UP000297203"/>
    </source>
</evidence>
<evidence type="ECO:0000313" key="1">
    <source>
        <dbReference type="EMBL" id="AVZ45478.1"/>
    </source>
</evidence>
<dbReference type="EMBL" id="MH051333">
    <property type="protein sequence ID" value="AVZ45478.1"/>
    <property type="molecule type" value="Genomic_DNA"/>
</dbReference>
<sequence length="48" mass="5203">MKTFNATASTIGYIITVQAVDLVAAANKIKKMIPTGSEFSVWEVKNKS</sequence>
<dbReference type="RefSeq" id="YP_009985047.1">
    <property type="nucleotide sequence ID" value="NC_052654.1"/>
</dbReference>
<protein>
    <submittedName>
        <fullName evidence="1">Uncharacterized protein</fullName>
    </submittedName>
</protein>
<name>A0A499PZY1_9CAUD</name>
<reference evidence="1 2" key="1">
    <citation type="submission" date="2018-03" db="EMBL/GenBank/DDBJ databases">
        <title>Isolation of Bacteriophages against O121, O145 and O157 Shiga Toxin-Producing Escherichia coli (STEC) from Non-Fecal Composts and the Potential Use for Improvement of Produce Safety.</title>
        <authorList>
            <person name="Liao Y.-T."/>
            <person name="Quintela I.A."/>
            <person name="Bridges D.F."/>
            <person name="Liu F."/>
            <person name="Sun X."/>
            <person name="Wu V.C."/>
        </authorList>
    </citation>
    <scope>NUCLEOTIDE SEQUENCE [LARGE SCALE GENOMIC DNA]</scope>
</reference>
<organism evidence="1 2">
    <name type="scientific">Escherichia phage vB_EcoM-Ro121c4YLVW</name>
    <dbReference type="NCBI Taxonomy" id="2144176"/>
    <lineage>
        <taxon>Viruses</taxon>
        <taxon>Duplodnaviria</taxon>
        <taxon>Heunggongvirae</taxon>
        <taxon>Uroviricota</taxon>
        <taxon>Caudoviricetes</taxon>
        <taxon>Stephanstirmvirinae</taxon>
        <taxon>Phapecoctavirus</taxon>
        <taxon>Phapecoctavirus Ro121c4YLVW</taxon>
    </lineage>
</organism>
<dbReference type="Proteomes" id="UP000297203">
    <property type="component" value="Genome"/>
</dbReference>
<dbReference type="KEGG" id="vg:62612402"/>
<accession>A0A499PZY1</accession>